<organism evidence="5 6">
    <name type="scientific">Collybia nuda</name>
    <dbReference type="NCBI Taxonomy" id="64659"/>
    <lineage>
        <taxon>Eukaryota</taxon>
        <taxon>Fungi</taxon>
        <taxon>Dikarya</taxon>
        <taxon>Basidiomycota</taxon>
        <taxon>Agaricomycotina</taxon>
        <taxon>Agaricomycetes</taxon>
        <taxon>Agaricomycetidae</taxon>
        <taxon>Agaricales</taxon>
        <taxon>Tricholomatineae</taxon>
        <taxon>Clitocybaceae</taxon>
        <taxon>Collybia</taxon>
    </lineage>
</organism>
<comment type="caution">
    <text evidence="5">The sequence shown here is derived from an EMBL/GenBank/DDBJ whole genome shotgun (WGS) entry which is preliminary data.</text>
</comment>
<keyword evidence="3" id="KW-0418">Kinase</keyword>
<keyword evidence="2" id="KW-0808">Transferase</keyword>
<dbReference type="Pfam" id="PF02816">
    <property type="entry name" value="Alpha_kinase"/>
    <property type="match status" value="1"/>
</dbReference>
<dbReference type="GO" id="GO:0005524">
    <property type="term" value="F:ATP binding"/>
    <property type="evidence" value="ECO:0007669"/>
    <property type="project" value="InterPro"/>
</dbReference>
<keyword evidence="6" id="KW-1185">Reference proteome</keyword>
<protein>
    <recommendedName>
        <fullName evidence="4">Alpha-type protein kinase domain-containing protein</fullName>
    </recommendedName>
</protein>
<evidence type="ECO:0000259" key="4">
    <source>
        <dbReference type="Pfam" id="PF02816"/>
    </source>
</evidence>
<dbReference type="AlphaFoldDB" id="A0A9P5XRX1"/>
<proteinExistence type="predicted"/>
<keyword evidence="1" id="KW-0723">Serine/threonine-protein kinase</keyword>
<dbReference type="EMBL" id="MU150581">
    <property type="protein sequence ID" value="KAF9455624.1"/>
    <property type="molecule type" value="Genomic_DNA"/>
</dbReference>
<feature type="domain" description="Alpha-type protein kinase" evidence="4">
    <location>
        <begin position="2"/>
        <end position="112"/>
    </location>
</feature>
<evidence type="ECO:0000256" key="2">
    <source>
        <dbReference type="ARBA" id="ARBA00022679"/>
    </source>
</evidence>
<accession>A0A9P5XRX1</accession>
<evidence type="ECO:0000313" key="6">
    <source>
        <dbReference type="Proteomes" id="UP000807353"/>
    </source>
</evidence>
<dbReference type="OrthoDB" id="301415at2759"/>
<gene>
    <name evidence="5" type="ORF">BDZ94DRAFT_626764</name>
</gene>
<evidence type="ECO:0000313" key="5">
    <source>
        <dbReference type="EMBL" id="KAF9455624.1"/>
    </source>
</evidence>
<reference evidence="5" key="1">
    <citation type="submission" date="2020-11" db="EMBL/GenBank/DDBJ databases">
        <authorList>
            <consortium name="DOE Joint Genome Institute"/>
            <person name="Ahrendt S."/>
            <person name="Riley R."/>
            <person name="Andreopoulos W."/>
            <person name="Labutti K."/>
            <person name="Pangilinan J."/>
            <person name="Ruiz-Duenas F.J."/>
            <person name="Barrasa J.M."/>
            <person name="Sanchez-Garcia M."/>
            <person name="Camarero S."/>
            <person name="Miyauchi S."/>
            <person name="Serrano A."/>
            <person name="Linde D."/>
            <person name="Babiker R."/>
            <person name="Drula E."/>
            <person name="Ayuso-Fernandez I."/>
            <person name="Pacheco R."/>
            <person name="Padilla G."/>
            <person name="Ferreira P."/>
            <person name="Barriuso J."/>
            <person name="Kellner H."/>
            <person name="Castanera R."/>
            <person name="Alfaro M."/>
            <person name="Ramirez L."/>
            <person name="Pisabarro A.G."/>
            <person name="Kuo A."/>
            <person name="Tritt A."/>
            <person name="Lipzen A."/>
            <person name="He G."/>
            <person name="Yan M."/>
            <person name="Ng V."/>
            <person name="Cullen D."/>
            <person name="Martin F."/>
            <person name="Rosso M.-N."/>
            <person name="Henrissat B."/>
            <person name="Hibbett D."/>
            <person name="Martinez A.T."/>
            <person name="Grigoriev I.V."/>
        </authorList>
    </citation>
    <scope>NUCLEOTIDE SEQUENCE</scope>
    <source>
        <strain evidence="5">CBS 247.69</strain>
    </source>
</reference>
<evidence type="ECO:0000256" key="3">
    <source>
        <dbReference type="ARBA" id="ARBA00022777"/>
    </source>
</evidence>
<dbReference type="Proteomes" id="UP000807353">
    <property type="component" value="Unassembled WGS sequence"/>
</dbReference>
<dbReference type="GO" id="GO:0004674">
    <property type="term" value="F:protein serine/threonine kinase activity"/>
    <property type="evidence" value="ECO:0007669"/>
    <property type="project" value="UniProtKB-KW"/>
</dbReference>
<dbReference type="InterPro" id="IPR004166">
    <property type="entry name" value="a-kinase_dom"/>
</dbReference>
<sequence>MAQFFLDSFYAQAKAAGLGNIYLMESHRCFCWTCKNITPPPDDKEDTQSLIFEDFLATPLLQIDKYIEERKFFGNDNFRSNTDTLGCFIDAYVHYVVCNSFEDILFADIQGGIIVLQPHLRLMCSKLGIISKDGSLCLFCYGC</sequence>
<name>A0A9P5XRX1_9AGAR</name>
<evidence type="ECO:0000256" key="1">
    <source>
        <dbReference type="ARBA" id="ARBA00022527"/>
    </source>
</evidence>